<accession>U9UR11</accession>
<sequence>MSHQGKRRIILVGVIQKSKNLHVNDRQLLKMLHYHNNRSFPSLFGHKVMLTA</sequence>
<gene>
    <name evidence="1" type="ORF">GLOINDRAFT_16012</name>
</gene>
<reference evidence="1" key="1">
    <citation type="submission" date="2013-07" db="EMBL/GenBank/DDBJ databases">
        <title>The genome of an arbuscular mycorrhizal fungus provides insights into the evolution of the oldest plant symbiosis.</title>
        <authorList>
            <consortium name="DOE Joint Genome Institute"/>
            <person name="Tisserant E."/>
            <person name="Malbreil M."/>
            <person name="Kuo A."/>
            <person name="Kohler A."/>
            <person name="Symeonidi A."/>
            <person name="Balestrini R."/>
            <person name="Charron P."/>
            <person name="Duensing N."/>
            <person name="Frei-dit-Frey N."/>
            <person name="Gianinazzi-Pearson V."/>
            <person name="Gilbert B."/>
            <person name="Handa Y."/>
            <person name="Hijri M."/>
            <person name="Kaul R."/>
            <person name="Kawaguchi M."/>
            <person name="Krajinski F."/>
            <person name="Lammers P."/>
            <person name="Lapierre D."/>
            <person name="Masclaux F.G."/>
            <person name="Murat C."/>
            <person name="Morin E."/>
            <person name="Ndikumana S."/>
            <person name="Pagni M."/>
            <person name="Petitpierre D."/>
            <person name="Requena N."/>
            <person name="Rosikiewicz P."/>
            <person name="Riley R."/>
            <person name="Saito K."/>
            <person name="San Clemente H."/>
            <person name="Shapiro H."/>
            <person name="van Tuinen D."/>
            <person name="Becard G."/>
            <person name="Bonfante P."/>
            <person name="Paszkowski U."/>
            <person name="Shachar-Hill Y."/>
            <person name="Young J.P."/>
            <person name="Sanders I.R."/>
            <person name="Henrissat B."/>
            <person name="Rensing S.A."/>
            <person name="Grigoriev I.V."/>
            <person name="Corradi N."/>
            <person name="Roux C."/>
            <person name="Martin F."/>
        </authorList>
    </citation>
    <scope>NUCLEOTIDE SEQUENCE</scope>
    <source>
        <strain evidence="1">DAOM 197198</strain>
    </source>
</reference>
<proteinExistence type="predicted"/>
<organism evidence="1">
    <name type="scientific">Rhizophagus irregularis (strain DAOM 181602 / DAOM 197198 / MUCL 43194)</name>
    <name type="common">Arbuscular mycorrhizal fungus</name>
    <name type="synonym">Glomus intraradices</name>
    <dbReference type="NCBI Taxonomy" id="747089"/>
    <lineage>
        <taxon>Eukaryota</taxon>
        <taxon>Fungi</taxon>
        <taxon>Fungi incertae sedis</taxon>
        <taxon>Mucoromycota</taxon>
        <taxon>Glomeromycotina</taxon>
        <taxon>Glomeromycetes</taxon>
        <taxon>Glomerales</taxon>
        <taxon>Glomeraceae</taxon>
        <taxon>Rhizophagus</taxon>
    </lineage>
</organism>
<evidence type="ECO:0000313" key="1">
    <source>
        <dbReference type="EMBL" id="ESA22869.1"/>
    </source>
</evidence>
<protein>
    <submittedName>
        <fullName evidence="1">Uncharacterized protein</fullName>
    </submittedName>
</protein>
<dbReference type="HOGENOM" id="CLU_3088367_0_0_1"/>
<name>U9UR11_RHIID</name>
<dbReference type="EMBL" id="KI275229">
    <property type="protein sequence ID" value="ESA22869.1"/>
    <property type="molecule type" value="Genomic_DNA"/>
</dbReference>
<dbReference type="AlphaFoldDB" id="U9UR11"/>